<gene>
    <name evidence="17" type="ORF">JG687_00005978</name>
    <name evidence="18" type="ORF">PC110_g11321</name>
    <name evidence="12" type="ORF">PC113_g5436</name>
    <name evidence="13" type="ORF">PC115_g11249</name>
    <name evidence="14" type="ORF">PC117_g1320</name>
    <name evidence="15" type="ORF">PC118_g11864</name>
    <name evidence="16" type="ORF">PC129_g2850</name>
</gene>
<feature type="transmembrane region" description="Helical" evidence="9">
    <location>
        <begin position="6"/>
        <end position="24"/>
    </location>
</feature>
<evidence type="ECO:0000259" key="11">
    <source>
        <dbReference type="Pfam" id="PF25179"/>
    </source>
</evidence>
<evidence type="ECO:0000256" key="2">
    <source>
        <dbReference type="ARBA" id="ARBA00005512"/>
    </source>
</evidence>
<accession>A0A329S640</accession>
<name>A0A329S640_9STRA</name>
<dbReference type="GO" id="GO:0005789">
    <property type="term" value="C:endoplasmic reticulum membrane"/>
    <property type="evidence" value="ECO:0007669"/>
    <property type="project" value="UniProtKB-SubCell"/>
</dbReference>
<dbReference type="InterPro" id="IPR009613">
    <property type="entry name" value="LMF"/>
</dbReference>
<evidence type="ECO:0000313" key="15">
    <source>
        <dbReference type="EMBL" id="KAG2979210.1"/>
    </source>
</evidence>
<dbReference type="PANTHER" id="PTHR14463">
    <property type="entry name" value="LIPASE MATURATION FACTOR"/>
    <property type="match status" value="1"/>
</dbReference>
<evidence type="ECO:0000256" key="6">
    <source>
        <dbReference type="ARBA" id="ARBA00023136"/>
    </source>
</evidence>
<dbReference type="Proteomes" id="UP000251314">
    <property type="component" value="Unassembled WGS sequence"/>
</dbReference>
<protein>
    <recommendedName>
        <fullName evidence="8">Lipase maturation factor 2</fullName>
    </recommendedName>
</protein>
<evidence type="ECO:0000313" key="17">
    <source>
        <dbReference type="EMBL" id="KAG6964464.1"/>
    </source>
</evidence>
<keyword evidence="19" id="KW-1185">Reference proteome</keyword>
<dbReference type="VEuPathDB" id="FungiDB:PC110_g11321"/>
<dbReference type="EMBL" id="RCMG01000104">
    <property type="protein sequence ID" value="KAG2863437.1"/>
    <property type="molecule type" value="Genomic_DNA"/>
</dbReference>
<evidence type="ECO:0000313" key="18">
    <source>
        <dbReference type="EMBL" id="RAW32353.1"/>
    </source>
</evidence>
<comment type="caution">
    <text evidence="18">The sequence shown here is derived from an EMBL/GenBank/DDBJ whole genome shotgun (WGS) entry which is preliminary data.</text>
</comment>
<dbReference type="EMBL" id="RCMV01000054">
    <property type="protein sequence ID" value="KAG3226556.1"/>
    <property type="molecule type" value="Genomic_DNA"/>
</dbReference>
<evidence type="ECO:0000313" key="14">
    <source>
        <dbReference type="EMBL" id="KAG2954277.1"/>
    </source>
</evidence>
<dbReference type="Proteomes" id="UP000735874">
    <property type="component" value="Unassembled WGS sequence"/>
</dbReference>
<evidence type="ECO:0000256" key="7">
    <source>
        <dbReference type="ARBA" id="ARBA00023180"/>
    </source>
</evidence>
<keyword evidence="5 9" id="KW-1133">Transmembrane helix</keyword>
<evidence type="ECO:0000256" key="9">
    <source>
        <dbReference type="SAM" id="Phobius"/>
    </source>
</evidence>
<evidence type="ECO:0000256" key="4">
    <source>
        <dbReference type="ARBA" id="ARBA00022824"/>
    </source>
</evidence>
<dbReference type="Proteomes" id="UP000760860">
    <property type="component" value="Unassembled WGS sequence"/>
</dbReference>
<keyword evidence="6 9" id="KW-0472">Membrane</keyword>
<dbReference type="EMBL" id="MJFZ01000281">
    <property type="protein sequence ID" value="RAW32353.1"/>
    <property type="molecule type" value="Genomic_DNA"/>
</dbReference>
<proteinExistence type="inferred from homology"/>
<dbReference type="EMBL" id="RCMI01000350">
    <property type="protein sequence ID" value="KAG2915841.1"/>
    <property type="molecule type" value="Genomic_DNA"/>
</dbReference>
<dbReference type="Pfam" id="PF06762">
    <property type="entry name" value="LMF1"/>
    <property type="match status" value="1"/>
</dbReference>
<evidence type="ECO:0000256" key="1">
    <source>
        <dbReference type="ARBA" id="ARBA00004477"/>
    </source>
</evidence>
<reference evidence="18 19" key="1">
    <citation type="submission" date="2018-01" db="EMBL/GenBank/DDBJ databases">
        <title>Draft genome of the strawberry crown rot pathogen Phytophthora cactorum.</title>
        <authorList>
            <person name="Armitage A.D."/>
            <person name="Lysoe E."/>
            <person name="Nellist C.F."/>
            <person name="Harrison R.J."/>
            <person name="Brurberg M.B."/>
        </authorList>
    </citation>
    <scope>NUCLEOTIDE SEQUENCE [LARGE SCALE GENOMIC DNA]</scope>
    <source>
        <strain evidence="18 19">10300</strain>
    </source>
</reference>
<dbReference type="Proteomes" id="UP000736787">
    <property type="component" value="Unassembled WGS sequence"/>
</dbReference>
<dbReference type="PANTHER" id="PTHR14463:SF5">
    <property type="entry name" value="LIPASE MATURATION FACTOR 2"/>
    <property type="match status" value="1"/>
</dbReference>
<feature type="domain" description="Lipase maturation factor 1/2 N-terminal" evidence="10">
    <location>
        <begin position="130"/>
        <end position="287"/>
    </location>
</feature>
<sequence length="722" mass="81985">MLVFPREFFLICICSVYALAFASIRTQVRGLYGENGIEPVDVYLRSVKLNYAPESHDASTFAWIVDIFPTLVWLHKALQWTPCFCMEVICLAGVTVAVLGMIQPAWRTAGPLTLLWIFYLSIVKCGQTFMQFQWDSFLLEVGVLALLLAPWWHRSNTDEIFETPAAAVWTLRFLFFKFMLMSGAVKIQSRCPTWLELTALDFHFATQPLPLPLSWYALQAPPIINRLAVAVTLLIEGPWTFFLIAPHPTLRRIGAIQQIALQISILLTGNYNFFNLLTIILAAALLDIDSGATDCDIDPTSSQRVSWISRVESVWHTFQTHRLVMKGMLACAVCFCVYTWLEVFEMTTQDDKRRNSFLELLLATRIRLLPTVEATQAWLTLILPRCIMFSAVLVVFSSCWQVLRSFAHSGQSYTARKRLVLRLIYLLTASAASVWVFTSSVVTLSVLDQSFQQSLPSFVISTYYSTEKYRITSAYGLFRTMTGVGTVQLGNGQHVSVVARPEIILEGTKDGGLTWKTYHFKYKPDDVGSAPRLVAPFHPRLDWQMWFAALGDYHSAPWLVHLVARLLEGSHDVKGLLDTTHDPFPDSPPHAIRAQLYYYDFTRLNTSWNQALPAAKILDNSSDPQWWTRTFVREYLPALERENPSLTAFVEHHWPSSVSKLTPETSEVSASELRQWINQVLEWLCSELWSPVGLAVGFILAQSGVAACWMLRRAMLTKLKLH</sequence>
<evidence type="ECO:0000256" key="8">
    <source>
        <dbReference type="ARBA" id="ARBA00040643"/>
    </source>
</evidence>
<reference evidence="17" key="3">
    <citation type="submission" date="2021-01" db="EMBL/GenBank/DDBJ databases">
        <title>Phytophthora aleatoria, a newly-described species from Pinus radiata is distinct from Phytophthora cactorum isolates based on comparative genomics.</title>
        <authorList>
            <person name="Mcdougal R."/>
            <person name="Panda P."/>
            <person name="Williams N."/>
            <person name="Studholme D.J."/>
        </authorList>
    </citation>
    <scope>NUCLEOTIDE SEQUENCE</scope>
    <source>
        <strain evidence="17">NZFS 3830</strain>
    </source>
</reference>
<evidence type="ECO:0000259" key="10">
    <source>
        <dbReference type="Pfam" id="PF06762"/>
    </source>
</evidence>
<feature type="domain" description="Lipase maturation factor 1/2 C-terminal" evidence="11">
    <location>
        <begin position="493"/>
        <end position="637"/>
    </location>
</feature>
<dbReference type="InterPro" id="IPR057433">
    <property type="entry name" value="LMF1/2_C"/>
</dbReference>
<organism evidence="18 19">
    <name type="scientific">Phytophthora cactorum</name>
    <dbReference type="NCBI Taxonomy" id="29920"/>
    <lineage>
        <taxon>Eukaryota</taxon>
        <taxon>Sar</taxon>
        <taxon>Stramenopiles</taxon>
        <taxon>Oomycota</taxon>
        <taxon>Peronosporomycetes</taxon>
        <taxon>Peronosporales</taxon>
        <taxon>Peronosporaceae</taxon>
        <taxon>Phytophthora</taxon>
    </lineage>
</organism>
<dbReference type="OrthoDB" id="434126at2759"/>
<dbReference type="Pfam" id="PF25179">
    <property type="entry name" value="LMF1_C"/>
    <property type="match status" value="1"/>
</dbReference>
<dbReference type="Proteomes" id="UP000688947">
    <property type="component" value="Unassembled WGS sequence"/>
</dbReference>
<feature type="transmembrane region" description="Helical" evidence="9">
    <location>
        <begin position="108"/>
        <end position="125"/>
    </location>
</feature>
<dbReference type="STRING" id="29920.A0A329S640"/>
<reference evidence="12" key="2">
    <citation type="submission" date="2018-10" db="EMBL/GenBank/DDBJ databases">
        <title>Effector identification in a new, highly contiguous assembly of the strawberry crown rot pathogen Phytophthora cactorum.</title>
        <authorList>
            <person name="Armitage A.D."/>
            <person name="Nellist C.F."/>
            <person name="Bates H."/>
            <person name="Vickerstaff R.J."/>
            <person name="Harrison R.J."/>
        </authorList>
    </citation>
    <scope>NUCLEOTIDE SEQUENCE</scope>
    <source>
        <strain evidence="12">15-7</strain>
        <strain evidence="13">4032</strain>
        <strain evidence="14">4040</strain>
        <strain evidence="15">P415</strain>
        <strain evidence="16">P421</strain>
    </source>
</reference>
<dbReference type="AlphaFoldDB" id="A0A329S640"/>
<dbReference type="EMBL" id="JAENGZ010000234">
    <property type="protein sequence ID" value="KAG6964464.1"/>
    <property type="molecule type" value="Genomic_DNA"/>
</dbReference>
<dbReference type="Proteomes" id="UP000774804">
    <property type="component" value="Unassembled WGS sequence"/>
</dbReference>
<evidence type="ECO:0000313" key="16">
    <source>
        <dbReference type="EMBL" id="KAG3226556.1"/>
    </source>
</evidence>
<dbReference type="EMBL" id="RCMK01000015">
    <property type="protein sequence ID" value="KAG2954277.1"/>
    <property type="molecule type" value="Genomic_DNA"/>
</dbReference>
<evidence type="ECO:0000313" key="12">
    <source>
        <dbReference type="EMBL" id="KAG2863437.1"/>
    </source>
</evidence>
<feature type="transmembrane region" description="Helical" evidence="9">
    <location>
        <begin position="323"/>
        <end position="341"/>
    </location>
</feature>
<feature type="transmembrane region" description="Helical" evidence="9">
    <location>
        <begin position="83"/>
        <end position="102"/>
    </location>
</feature>
<feature type="transmembrane region" description="Helical" evidence="9">
    <location>
        <begin position="423"/>
        <end position="447"/>
    </location>
</feature>
<dbReference type="GO" id="GO:0051604">
    <property type="term" value="P:protein maturation"/>
    <property type="evidence" value="ECO:0007669"/>
    <property type="project" value="InterPro"/>
</dbReference>
<dbReference type="EMBL" id="RCML01000369">
    <property type="protein sequence ID" value="KAG2979210.1"/>
    <property type="molecule type" value="Genomic_DNA"/>
</dbReference>
<evidence type="ECO:0000256" key="3">
    <source>
        <dbReference type="ARBA" id="ARBA00022692"/>
    </source>
</evidence>
<feature type="transmembrane region" description="Helical" evidence="9">
    <location>
        <begin position="223"/>
        <end position="244"/>
    </location>
</feature>
<evidence type="ECO:0000313" key="13">
    <source>
        <dbReference type="EMBL" id="KAG2915841.1"/>
    </source>
</evidence>
<dbReference type="InterPro" id="IPR057434">
    <property type="entry name" value="LMF1/2_N"/>
</dbReference>
<evidence type="ECO:0000313" key="19">
    <source>
        <dbReference type="Proteomes" id="UP000251314"/>
    </source>
</evidence>
<evidence type="ECO:0000256" key="5">
    <source>
        <dbReference type="ARBA" id="ARBA00022989"/>
    </source>
</evidence>
<comment type="similarity">
    <text evidence="2">Belongs to the lipase maturation factor family.</text>
</comment>
<keyword evidence="4" id="KW-0256">Endoplasmic reticulum</keyword>
<feature type="transmembrane region" description="Helical" evidence="9">
    <location>
        <begin position="688"/>
        <end position="711"/>
    </location>
</feature>
<keyword evidence="7" id="KW-0325">Glycoprotein</keyword>
<keyword evidence="3 9" id="KW-0812">Transmembrane</keyword>
<comment type="subcellular location">
    <subcellularLocation>
        <location evidence="1">Endoplasmic reticulum membrane</location>
        <topology evidence="1">Multi-pass membrane protein</topology>
    </subcellularLocation>
</comment>
<dbReference type="Proteomes" id="UP000697107">
    <property type="component" value="Unassembled WGS sequence"/>
</dbReference>